<dbReference type="InterPro" id="IPR036397">
    <property type="entry name" value="RNaseH_sf"/>
</dbReference>
<evidence type="ECO:0000313" key="2">
    <source>
        <dbReference type="EMBL" id="CCA25559.1"/>
    </source>
</evidence>
<feature type="domain" description="Tc1-like transposase DDE" evidence="1">
    <location>
        <begin position="4"/>
        <end position="96"/>
    </location>
</feature>
<dbReference type="Pfam" id="PF13358">
    <property type="entry name" value="DDE_3"/>
    <property type="match status" value="1"/>
</dbReference>
<dbReference type="InterPro" id="IPR038717">
    <property type="entry name" value="Tc1-like_DDE_dom"/>
</dbReference>
<reference evidence="2" key="1">
    <citation type="journal article" date="2011" name="PLoS Biol.">
        <title>Gene gain and loss during evolution of obligate parasitism in the white rust pathogen of Arabidopsis thaliana.</title>
        <authorList>
            <person name="Kemen E."/>
            <person name="Gardiner A."/>
            <person name="Schultz-Larsen T."/>
            <person name="Kemen A.C."/>
            <person name="Balmuth A.L."/>
            <person name="Robert-Seilaniantz A."/>
            <person name="Bailey K."/>
            <person name="Holub E."/>
            <person name="Studholme D.J."/>
            <person name="Maclean D."/>
            <person name="Jones J.D."/>
        </authorList>
    </citation>
    <scope>NUCLEOTIDE SEQUENCE</scope>
</reference>
<sequence>MAWAGVCYSGKTKIAFLEGEQTAVNYTQTLLKYVCPFLQELQDDHITRDPIFQQDGASIHTAKSTQAFLSLFNVTILERPAESPDLNLIEDAWGEL</sequence>
<dbReference type="GO" id="GO:0003676">
    <property type="term" value="F:nucleic acid binding"/>
    <property type="evidence" value="ECO:0007669"/>
    <property type="project" value="InterPro"/>
</dbReference>
<dbReference type="Gene3D" id="3.30.420.10">
    <property type="entry name" value="Ribonuclease H-like superfamily/Ribonuclease H"/>
    <property type="match status" value="1"/>
</dbReference>
<dbReference type="AlphaFoldDB" id="F0WVV9"/>
<accession>F0WVV9</accession>
<proteinExistence type="predicted"/>
<evidence type="ECO:0000259" key="1">
    <source>
        <dbReference type="Pfam" id="PF13358"/>
    </source>
</evidence>
<dbReference type="HOGENOM" id="CLU_033666_13_0_1"/>
<name>F0WVV9_9STRA</name>
<reference evidence="2" key="2">
    <citation type="submission" date="2011-02" db="EMBL/GenBank/DDBJ databases">
        <authorList>
            <person name="MacLean D."/>
        </authorList>
    </citation>
    <scope>NUCLEOTIDE SEQUENCE</scope>
</reference>
<organism evidence="2">
    <name type="scientific">Albugo laibachii Nc14</name>
    <dbReference type="NCBI Taxonomy" id="890382"/>
    <lineage>
        <taxon>Eukaryota</taxon>
        <taxon>Sar</taxon>
        <taxon>Stramenopiles</taxon>
        <taxon>Oomycota</taxon>
        <taxon>Peronosporomycetes</taxon>
        <taxon>Albuginales</taxon>
        <taxon>Albuginaceae</taxon>
        <taxon>Albugo</taxon>
    </lineage>
</organism>
<gene>
    <name evidence="2" type="primary">AlNc14C304G10419</name>
    <name evidence="2" type="ORF">ALNC14_117030</name>
</gene>
<dbReference type="EMBL" id="FR824349">
    <property type="protein sequence ID" value="CCA25559.1"/>
    <property type="molecule type" value="Genomic_DNA"/>
</dbReference>
<protein>
    <submittedName>
        <fullName evidence="2">GK16795 putative</fullName>
    </submittedName>
</protein>